<dbReference type="InterPro" id="IPR052017">
    <property type="entry name" value="TSUP"/>
</dbReference>
<feature type="transmembrane region" description="Helical" evidence="8">
    <location>
        <begin position="167"/>
        <end position="187"/>
    </location>
</feature>
<feature type="transmembrane region" description="Helical" evidence="8">
    <location>
        <begin position="193"/>
        <end position="214"/>
    </location>
</feature>
<keyword evidence="6 8" id="KW-1133">Transmembrane helix</keyword>
<organism evidence="9 10">
    <name type="scientific">Acuticoccus sediminis</name>
    <dbReference type="NCBI Taxonomy" id="2184697"/>
    <lineage>
        <taxon>Bacteria</taxon>
        <taxon>Pseudomonadati</taxon>
        <taxon>Pseudomonadota</taxon>
        <taxon>Alphaproteobacteria</taxon>
        <taxon>Hyphomicrobiales</taxon>
        <taxon>Amorphaceae</taxon>
        <taxon>Acuticoccus</taxon>
    </lineage>
</organism>
<dbReference type="OrthoDB" id="9800873at2"/>
<keyword evidence="10" id="KW-1185">Reference proteome</keyword>
<evidence type="ECO:0000256" key="8">
    <source>
        <dbReference type="RuleBase" id="RU363041"/>
    </source>
</evidence>
<keyword evidence="7 8" id="KW-0472">Membrane</keyword>
<feature type="transmembrane region" description="Helical" evidence="8">
    <location>
        <begin position="7"/>
        <end position="30"/>
    </location>
</feature>
<comment type="caution">
    <text evidence="9">The sequence shown here is derived from an EMBL/GenBank/DDBJ whole genome shotgun (WGS) entry which is preliminary data.</text>
</comment>
<comment type="subcellular location">
    <subcellularLocation>
        <location evidence="1 8">Cell membrane</location>
        <topology evidence="1 8">Multi-pass membrane protein</topology>
    </subcellularLocation>
</comment>
<evidence type="ECO:0000256" key="7">
    <source>
        <dbReference type="ARBA" id="ARBA00023136"/>
    </source>
</evidence>
<dbReference type="Pfam" id="PF01925">
    <property type="entry name" value="TauE"/>
    <property type="match status" value="1"/>
</dbReference>
<comment type="similarity">
    <text evidence="2 8">Belongs to the 4-toluene sulfonate uptake permease (TSUP) (TC 2.A.102) family.</text>
</comment>
<dbReference type="RefSeq" id="WP_111347180.1">
    <property type="nucleotide sequence ID" value="NZ_JAIWKD010000008.1"/>
</dbReference>
<feature type="transmembrane region" description="Helical" evidence="8">
    <location>
        <begin position="99"/>
        <end position="117"/>
    </location>
</feature>
<keyword evidence="5 8" id="KW-0812">Transmembrane</keyword>
<gene>
    <name evidence="9" type="ORF">DLJ53_16200</name>
</gene>
<name>A0A8B2NTH7_9HYPH</name>
<dbReference type="EMBL" id="QHHQ01000003">
    <property type="protein sequence ID" value="RAI00784.1"/>
    <property type="molecule type" value="Genomic_DNA"/>
</dbReference>
<reference evidence="9 10" key="1">
    <citation type="submission" date="2018-05" db="EMBL/GenBank/DDBJ databases">
        <title>Acuticoccus sediminis sp. nov., isolated from deep-sea sediment of Indian Ocean.</title>
        <authorList>
            <person name="Liu X."/>
            <person name="Lai Q."/>
            <person name="Du Y."/>
            <person name="Sun F."/>
            <person name="Zhang X."/>
            <person name="Wang S."/>
            <person name="Shao Z."/>
        </authorList>
    </citation>
    <scope>NUCLEOTIDE SEQUENCE [LARGE SCALE GENOMIC DNA]</scope>
    <source>
        <strain evidence="9 10">PTG4-2</strain>
    </source>
</reference>
<feature type="transmembrane region" description="Helical" evidence="8">
    <location>
        <begin position="36"/>
        <end position="63"/>
    </location>
</feature>
<evidence type="ECO:0000256" key="2">
    <source>
        <dbReference type="ARBA" id="ARBA00009142"/>
    </source>
</evidence>
<dbReference type="Proteomes" id="UP000249590">
    <property type="component" value="Unassembled WGS sequence"/>
</dbReference>
<evidence type="ECO:0000256" key="5">
    <source>
        <dbReference type="ARBA" id="ARBA00022692"/>
    </source>
</evidence>
<feature type="transmembrane region" description="Helical" evidence="8">
    <location>
        <begin position="75"/>
        <end position="93"/>
    </location>
</feature>
<sequence length="248" mass="25538">MDYDAPTLAYVGLAFFVSGIIKGATGLGYATSCIPMLALVIGIKSALPLVLAPSVASNFTLLVSTGPILPTIRRFWLMLVLAPVGVFLGAALLGSVDGATAGAALGVALIAWCAFSFRRLDWRLPPHLERPLAPGVGLSTGLVNGLTGSQVMPLAPFVMALELTPAMLIQVMNLSFTISSAAMATALTRIGLMTVPAAVVSLAGVALSVGGVRLGARVRHRLPERTFRRGILVVLTVAGAALILKGLA</sequence>
<keyword evidence="4 8" id="KW-1003">Cell membrane</keyword>
<proteinExistence type="inferred from homology"/>
<dbReference type="GO" id="GO:0005886">
    <property type="term" value="C:plasma membrane"/>
    <property type="evidence" value="ECO:0007669"/>
    <property type="project" value="UniProtKB-SubCell"/>
</dbReference>
<evidence type="ECO:0000313" key="9">
    <source>
        <dbReference type="EMBL" id="RAI00784.1"/>
    </source>
</evidence>
<protein>
    <recommendedName>
        <fullName evidence="8">Probable membrane transporter protein</fullName>
    </recommendedName>
</protein>
<accession>A0A8B2NTH7</accession>
<dbReference type="InterPro" id="IPR002781">
    <property type="entry name" value="TM_pro_TauE-like"/>
</dbReference>
<dbReference type="PANTHER" id="PTHR30269:SF32">
    <property type="entry name" value="MEMBRANE TRANSPORTER PROTEIN-RELATED"/>
    <property type="match status" value="1"/>
</dbReference>
<evidence type="ECO:0000256" key="4">
    <source>
        <dbReference type="ARBA" id="ARBA00022475"/>
    </source>
</evidence>
<evidence type="ECO:0000256" key="6">
    <source>
        <dbReference type="ARBA" id="ARBA00022989"/>
    </source>
</evidence>
<evidence type="ECO:0000313" key="10">
    <source>
        <dbReference type="Proteomes" id="UP000249590"/>
    </source>
</evidence>
<evidence type="ECO:0000256" key="1">
    <source>
        <dbReference type="ARBA" id="ARBA00004651"/>
    </source>
</evidence>
<keyword evidence="3" id="KW-0813">Transport</keyword>
<dbReference type="AlphaFoldDB" id="A0A8B2NTH7"/>
<feature type="transmembrane region" description="Helical" evidence="8">
    <location>
        <begin position="226"/>
        <end position="244"/>
    </location>
</feature>
<dbReference type="PANTHER" id="PTHR30269">
    <property type="entry name" value="TRANSMEMBRANE PROTEIN YFCA"/>
    <property type="match status" value="1"/>
</dbReference>
<evidence type="ECO:0000256" key="3">
    <source>
        <dbReference type="ARBA" id="ARBA00022448"/>
    </source>
</evidence>